<dbReference type="SUPFAM" id="SSF53756">
    <property type="entry name" value="UDP-Glycosyltransferase/glycogen phosphorylase"/>
    <property type="match status" value="1"/>
</dbReference>
<gene>
    <name evidence="1" type="ORF">QTL97_08365</name>
</gene>
<evidence type="ECO:0000313" key="1">
    <source>
        <dbReference type="EMBL" id="MDW0116945.1"/>
    </source>
</evidence>
<dbReference type="InterPro" id="IPR007554">
    <property type="entry name" value="Glycerophosphate_synth"/>
</dbReference>
<dbReference type="Gene3D" id="3.40.50.12580">
    <property type="match status" value="1"/>
</dbReference>
<dbReference type="GO" id="GO:0016020">
    <property type="term" value="C:membrane"/>
    <property type="evidence" value="ECO:0007669"/>
    <property type="project" value="InterPro"/>
</dbReference>
<keyword evidence="2" id="KW-1185">Reference proteome</keyword>
<dbReference type="RefSeq" id="WP_283732658.1">
    <property type="nucleotide sequence ID" value="NZ_CP125968.1"/>
</dbReference>
<accession>A0AAW9A7J5</accession>
<dbReference type="AlphaFoldDB" id="A0AAW9A7J5"/>
<comment type="caution">
    <text evidence="1">The sequence shown here is derived from an EMBL/GenBank/DDBJ whole genome shotgun (WGS) entry which is preliminary data.</text>
</comment>
<dbReference type="Pfam" id="PF04464">
    <property type="entry name" value="Glyphos_transf"/>
    <property type="match status" value="1"/>
</dbReference>
<dbReference type="GO" id="GO:0047355">
    <property type="term" value="F:CDP-glycerol glycerophosphotransferase activity"/>
    <property type="evidence" value="ECO:0007669"/>
    <property type="project" value="InterPro"/>
</dbReference>
<reference evidence="1 2" key="1">
    <citation type="submission" date="2023-06" db="EMBL/GenBank/DDBJ databases">
        <title>Sporosarcina sp. nov., isolated from Korean traditional fermented seafood 'Jeotgal'.</title>
        <authorList>
            <person name="Yang A.I."/>
            <person name="Shin N.-R."/>
        </authorList>
    </citation>
    <scope>NUCLEOTIDE SEQUENCE [LARGE SCALE GENOMIC DNA]</scope>
    <source>
        <strain evidence="1 2">KCTC43456</strain>
    </source>
</reference>
<dbReference type="Proteomes" id="UP001271648">
    <property type="component" value="Unassembled WGS sequence"/>
</dbReference>
<proteinExistence type="predicted"/>
<protein>
    <submittedName>
        <fullName evidence="1">CDP-glycerol glycerophosphotransferase family protein</fullName>
    </submittedName>
</protein>
<name>A0AAW9A7J5_9BACL</name>
<evidence type="ECO:0000313" key="2">
    <source>
        <dbReference type="Proteomes" id="UP001271648"/>
    </source>
</evidence>
<organism evidence="1 2">
    <name type="scientific">Sporosarcina thermotolerans</name>
    <dbReference type="NCBI Taxonomy" id="633404"/>
    <lineage>
        <taxon>Bacteria</taxon>
        <taxon>Bacillati</taxon>
        <taxon>Bacillota</taxon>
        <taxon>Bacilli</taxon>
        <taxon>Bacillales</taxon>
        <taxon>Caryophanaceae</taxon>
        <taxon>Sporosarcina</taxon>
    </lineage>
</organism>
<dbReference type="EMBL" id="JAUBDJ010000004">
    <property type="protein sequence ID" value="MDW0116945.1"/>
    <property type="molecule type" value="Genomic_DNA"/>
</dbReference>
<sequence>MRYALHKYIQEMLVTLLEAADYIHNEKNNDEVIYNQLLLNSKEFLQGIKKVISENHKDTNNQKIFGQIKLCEKKVVELLIQNKEDRILELTTDLREDIKDLTVIFEKEISAIYHIVFFAELGQKWDSMQSVYEAFSQRSDCEVSVVLTPIFRTVETNGKIETDFIYEDYLTSLGINFIPYNKYDITKHLPDLVLISNPYESVTLPQFWPENIAKYTKLVYLPYYTTLISDDASIQVNCQFPVTKYAWRIIAQSEKVKELHKEFSPKKGSNVLVTGLPKWDEGFLSTTHRNIEWDSKLKGKKVFLWNTHYNITSNNGTLLEYGTSLIEHFFDRDDISLIWRPHPMTDTIFKLYQPQYLNKWEYMKEIINKSSNIVLDNNASSYMSFNYSDALISDYSSLLAQYLLTEKPIIWVKKNKEEIVSDETQYIFPINHLEQATSLREIQDFIDRVKSGVDTTKNKRLQIIQEEMSGADGRIGERVSELLMKNLQLGLP</sequence>
<dbReference type="InterPro" id="IPR043148">
    <property type="entry name" value="TagF_C"/>
</dbReference>